<sequence>MSSTILIIALYVVSIFLLDRVFRKTNVLTEQTLLRSSPIDALRGLLATAVVCHHFVVTYYWKVEGSWVRPQSDVLNNMGVVPVSLFFMITGYLFFGKVYKKNPEWGVMLRSRLQRIMPLYIFVVSVVFVISLMETGFVVEVSGIVKELVRWALFSGVSFNGFADSFLMTARVPWTLRYEWLFYLSLPIVAAVFNWRSYGKYFVLSLFIMVLALPSVYFGFIVPKLALLFFIGFVPVIIKVHFPRILSVMKCRFSSAVALIFLIVGMFIGQGYSIVQMLVVGVPFAIIALGNDVFGILKSNGLKALGEVSYSIYLTHGLVLYLLFSVFDVFSFGSGDSFHYNILLPVVLALVSASSVITFTVIEKPFIFAGSKKIPALT</sequence>
<dbReference type="GO" id="GO:0016020">
    <property type="term" value="C:membrane"/>
    <property type="evidence" value="ECO:0007669"/>
    <property type="project" value="TreeGrafter"/>
</dbReference>
<feature type="transmembrane region" description="Helical" evidence="1">
    <location>
        <begin position="42"/>
        <end position="61"/>
    </location>
</feature>
<evidence type="ECO:0000313" key="4">
    <source>
        <dbReference type="Proteomes" id="UP000247437"/>
    </source>
</evidence>
<name>A0A2W0EXL6_PSEJE</name>
<organism evidence="3 4">
    <name type="scientific">Pseudomonas jessenii</name>
    <dbReference type="NCBI Taxonomy" id="77298"/>
    <lineage>
        <taxon>Bacteria</taxon>
        <taxon>Pseudomonadati</taxon>
        <taxon>Pseudomonadota</taxon>
        <taxon>Gammaproteobacteria</taxon>
        <taxon>Pseudomonadales</taxon>
        <taxon>Pseudomonadaceae</taxon>
        <taxon>Pseudomonas</taxon>
    </lineage>
</organism>
<dbReference type="AlphaFoldDB" id="A0A2W0EXL6"/>
<keyword evidence="1" id="KW-1133">Transmembrane helix</keyword>
<dbReference type="PANTHER" id="PTHR23028">
    <property type="entry name" value="ACETYLTRANSFERASE"/>
    <property type="match status" value="1"/>
</dbReference>
<evidence type="ECO:0000259" key="2">
    <source>
        <dbReference type="Pfam" id="PF01757"/>
    </source>
</evidence>
<keyword evidence="3" id="KW-0808">Transferase</keyword>
<dbReference type="PANTHER" id="PTHR23028:SF53">
    <property type="entry name" value="ACYL_TRANSF_3 DOMAIN-CONTAINING PROTEIN"/>
    <property type="match status" value="1"/>
</dbReference>
<feature type="domain" description="Acyltransferase 3" evidence="2">
    <location>
        <begin position="39"/>
        <end position="356"/>
    </location>
</feature>
<protein>
    <submittedName>
        <fullName evidence="3">Acyltransferase</fullName>
    </submittedName>
</protein>
<dbReference type="OrthoDB" id="9767863at2"/>
<feature type="transmembrane region" description="Helical" evidence="1">
    <location>
        <begin position="180"/>
        <end position="198"/>
    </location>
</feature>
<evidence type="ECO:0000256" key="1">
    <source>
        <dbReference type="SAM" id="Phobius"/>
    </source>
</evidence>
<evidence type="ECO:0000313" key="3">
    <source>
        <dbReference type="EMBL" id="PYY72557.1"/>
    </source>
</evidence>
<gene>
    <name evidence="3" type="ORF">CRX42_00575</name>
</gene>
<feature type="transmembrane region" description="Helical" evidence="1">
    <location>
        <begin position="204"/>
        <end position="237"/>
    </location>
</feature>
<feature type="transmembrane region" description="Helical" evidence="1">
    <location>
        <begin position="249"/>
        <end position="268"/>
    </location>
</feature>
<keyword evidence="1" id="KW-0472">Membrane</keyword>
<accession>A0A2W0EXL6</accession>
<feature type="transmembrane region" description="Helical" evidence="1">
    <location>
        <begin position="309"/>
        <end position="330"/>
    </location>
</feature>
<dbReference type="RefSeq" id="WP_110656760.1">
    <property type="nucleotide sequence ID" value="NZ_PDLL01000002.1"/>
</dbReference>
<dbReference type="GO" id="GO:0000271">
    <property type="term" value="P:polysaccharide biosynthetic process"/>
    <property type="evidence" value="ECO:0007669"/>
    <property type="project" value="TreeGrafter"/>
</dbReference>
<dbReference type="GO" id="GO:0016747">
    <property type="term" value="F:acyltransferase activity, transferring groups other than amino-acyl groups"/>
    <property type="evidence" value="ECO:0007669"/>
    <property type="project" value="InterPro"/>
</dbReference>
<keyword evidence="3" id="KW-0012">Acyltransferase</keyword>
<reference evidence="3 4" key="1">
    <citation type="journal article" date="2018" name="Appl. Microbiol. Biotechnol.">
        <title>Characterization of the caprolactam degradation pathway in Pseudomonas jessenii using mass spectrometry-based proteomics.</title>
        <authorList>
            <person name="Otzen M."/>
            <person name="Palacio C."/>
            <person name="Janssen D.B."/>
        </authorList>
    </citation>
    <scope>NUCLEOTIDE SEQUENCE [LARGE SCALE GENOMIC DNA]</scope>
    <source>
        <strain evidence="3 4">GO3</strain>
    </source>
</reference>
<comment type="caution">
    <text evidence="3">The sequence shown here is derived from an EMBL/GenBank/DDBJ whole genome shotgun (WGS) entry which is preliminary data.</text>
</comment>
<feature type="transmembrane region" description="Helical" evidence="1">
    <location>
        <begin position="274"/>
        <end position="297"/>
    </location>
</feature>
<keyword evidence="1" id="KW-0812">Transmembrane</keyword>
<dbReference type="EMBL" id="PDLL01000002">
    <property type="protein sequence ID" value="PYY72557.1"/>
    <property type="molecule type" value="Genomic_DNA"/>
</dbReference>
<feature type="transmembrane region" description="Helical" evidence="1">
    <location>
        <begin position="6"/>
        <end position="22"/>
    </location>
</feature>
<feature type="transmembrane region" description="Helical" evidence="1">
    <location>
        <begin position="119"/>
        <end position="139"/>
    </location>
</feature>
<feature type="transmembrane region" description="Helical" evidence="1">
    <location>
        <begin position="342"/>
        <end position="362"/>
    </location>
</feature>
<dbReference type="Proteomes" id="UP000247437">
    <property type="component" value="Unassembled WGS sequence"/>
</dbReference>
<dbReference type="InterPro" id="IPR002656">
    <property type="entry name" value="Acyl_transf_3_dom"/>
</dbReference>
<feature type="transmembrane region" description="Helical" evidence="1">
    <location>
        <begin position="81"/>
        <end position="99"/>
    </location>
</feature>
<dbReference type="InterPro" id="IPR050879">
    <property type="entry name" value="Acyltransferase_3"/>
</dbReference>
<dbReference type="Pfam" id="PF01757">
    <property type="entry name" value="Acyl_transf_3"/>
    <property type="match status" value="1"/>
</dbReference>
<proteinExistence type="predicted"/>